<keyword evidence="2" id="KW-1185">Reference proteome</keyword>
<dbReference type="Gene3D" id="3.30.565.10">
    <property type="entry name" value="Histidine kinase-like ATPase, C-terminal domain"/>
    <property type="match status" value="1"/>
</dbReference>
<gene>
    <name evidence="1" type="ORF">GCM10009754_76570</name>
</gene>
<proteinExistence type="predicted"/>
<dbReference type="GO" id="GO:0005524">
    <property type="term" value="F:ATP binding"/>
    <property type="evidence" value="ECO:0007669"/>
    <property type="project" value="UniProtKB-KW"/>
</dbReference>
<keyword evidence="1" id="KW-0067">ATP-binding</keyword>
<dbReference type="PANTHER" id="PTHR35526:SF3">
    <property type="entry name" value="ANTI-SIGMA-F FACTOR RSBW"/>
    <property type="match status" value="1"/>
</dbReference>
<evidence type="ECO:0000313" key="2">
    <source>
        <dbReference type="Proteomes" id="UP001501116"/>
    </source>
</evidence>
<name>A0ABN2SJE4_9PSEU</name>
<reference evidence="1 2" key="1">
    <citation type="journal article" date="2019" name="Int. J. Syst. Evol. Microbiol.">
        <title>The Global Catalogue of Microorganisms (GCM) 10K type strain sequencing project: providing services to taxonomists for standard genome sequencing and annotation.</title>
        <authorList>
            <consortium name="The Broad Institute Genomics Platform"/>
            <consortium name="The Broad Institute Genome Sequencing Center for Infectious Disease"/>
            <person name="Wu L."/>
            <person name="Ma J."/>
        </authorList>
    </citation>
    <scope>NUCLEOTIDE SEQUENCE [LARGE SCALE GENOMIC DNA]</scope>
    <source>
        <strain evidence="1 2">JCM 14545</strain>
    </source>
</reference>
<organism evidence="1 2">
    <name type="scientific">Amycolatopsis minnesotensis</name>
    <dbReference type="NCBI Taxonomy" id="337894"/>
    <lineage>
        <taxon>Bacteria</taxon>
        <taxon>Bacillati</taxon>
        <taxon>Actinomycetota</taxon>
        <taxon>Actinomycetes</taxon>
        <taxon>Pseudonocardiales</taxon>
        <taxon>Pseudonocardiaceae</taxon>
        <taxon>Amycolatopsis</taxon>
    </lineage>
</organism>
<protein>
    <submittedName>
        <fullName evidence="1">ATP-binding protein</fullName>
    </submittedName>
</protein>
<dbReference type="Proteomes" id="UP001501116">
    <property type="component" value="Unassembled WGS sequence"/>
</dbReference>
<dbReference type="CDD" id="cd16936">
    <property type="entry name" value="HATPase_RsbW-like"/>
    <property type="match status" value="1"/>
</dbReference>
<comment type="caution">
    <text evidence="1">The sequence shown here is derived from an EMBL/GenBank/DDBJ whole genome shotgun (WGS) entry which is preliminary data.</text>
</comment>
<evidence type="ECO:0000313" key="1">
    <source>
        <dbReference type="EMBL" id="GAA1987158.1"/>
    </source>
</evidence>
<sequence length="141" mass="14571">MAGAEHDGSGKTATTGLVSRRSFAADLGELAGIRWWVREVVSGAFPGVAAGLLNDVVLVADELATSALRHGEPPFEIALDLSDSGVLVEIGDGDPDPVAPPSPEGGGSALAVVAAVSRRWGQRVDQHGKTVWAELDWPPPD</sequence>
<dbReference type="EMBL" id="BAAANN010000045">
    <property type="protein sequence ID" value="GAA1987158.1"/>
    <property type="molecule type" value="Genomic_DNA"/>
</dbReference>
<dbReference type="InterPro" id="IPR036890">
    <property type="entry name" value="HATPase_C_sf"/>
</dbReference>
<keyword evidence="1" id="KW-0547">Nucleotide-binding</keyword>
<accession>A0ABN2SJE4</accession>
<dbReference type="PANTHER" id="PTHR35526">
    <property type="entry name" value="ANTI-SIGMA-F FACTOR RSBW-RELATED"/>
    <property type="match status" value="1"/>
</dbReference>
<dbReference type="RefSeq" id="WP_344430170.1">
    <property type="nucleotide sequence ID" value="NZ_BAAANN010000045.1"/>
</dbReference>
<dbReference type="InterPro" id="IPR050267">
    <property type="entry name" value="Anti-sigma-factor_SerPK"/>
</dbReference>